<keyword evidence="1" id="KW-0597">Phosphoprotein</keyword>
<reference evidence="3" key="1">
    <citation type="journal article" date="2014" name="Front. Microbiol.">
        <title>High frequency of phylogenetically diverse reductive dehalogenase-homologous genes in deep subseafloor sedimentary metagenomes.</title>
        <authorList>
            <person name="Kawai M."/>
            <person name="Futagami T."/>
            <person name="Toyoda A."/>
            <person name="Takaki Y."/>
            <person name="Nishi S."/>
            <person name="Hori S."/>
            <person name="Arai W."/>
            <person name="Tsubouchi T."/>
            <person name="Morono Y."/>
            <person name="Uchiyama I."/>
            <person name="Ito T."/>
            <person name="Fujiyama A."/>
            <person name="Inagaki F."/>
            <person name="Takami H."/>
        </authorList>
    </citation>
    <scope>NUCLEOTIDE SEQUENCE</scope>
    <source>
        <strain evidence="3">Expedition CK06-06</strain>
    </source>
</reference>
<feature type="non-terminal residue" evidence="3">
    <location>
        <position position="75"/>
    </location>
</feature>
<dbReference type="EMBL" id="BARU01029352">
    <property type="protein sequence ID" value="GAH65885.1"/>
    <property type="molecule type" value="Genomic_DNA"/>
</dbReference>
<evidence type="ECO:0000256" key="1">
    <source>
        <dbReference type="ARBA" id="ARBA00022553"/>
    </source>
</evidence>
<dbReference type="SUPFAM" id="SSF52172">
    <property type="entry name" value="CheY-like"/>
    <property type="match status" value="1"/>
</dbReference>
<dbReference type="InterPro" id="IPR001789">
    <property type="entry name" value="Sig_transdc_resp-reg_receiver"/>
</dbReference>
<dbReference type="PANTHER" id="PTHR44591">
    <property type="entry name" value="STRESS RESPONSE REGULATOR PROTEIN 1"/>
    <property type="match status" value="1"/>
</dbReference>
<proteinExistence type="predicted"/>
<dbReference type="InterPro" id="IPR050595">
    <property type="entry name" value="Bact_response_regulator"/>
</dbReference>
<dbReference type="InterPro" id="IPR011006">
    <property type="entry name" value="CheY-like_superfamily"/>
</dbReference>
<dbReference type="Pfam" id="PF00072">
    <property type="entry name" value="Response_reg"/>
    <property type="match status" value="1"/>
</dbReference>
<evidence type="ECO:0000313" key="3">
    <source>
        <dbReference type="EMBL" id="GAH65885.1"/>
    </source>
</evidence>
<sequence length="75" mass="8413">MNETILIVDDEPDIVSLTEKFLQIGQFNTITCNNGKEALKRMEDRFSDIALVLLDVMMPGVSGTEVLEIIKAKKE</sequence>
<protein>
    <recommendedName>
        <fullName evidence="2">Response regulatory domain-containing protein</fullName>
    </recommendedName>
</protein>
<comment type="caution">
    <text evidence="3">The sequence shown here is derived from an EMBL/GenBank/DDBJ whole genome shotgun (WGS) entry which is preliminary data.</text>
</comment>
<dbReference type="GO" id="GO:0000160">
    <property type="term" value="P:phosphorelay signal transduction system"/>
    <property type="evidence" value="ECO:0007669"/>
    <property type="project" value="InterPro"/>
</dbReference>
<feature type="domain" description="Response regulatory" evidence="2">
    <location>
        <begin position="4"/>
        <end position="75"/>
    </location>
</feature>
<evidence type="ECO:0000259" key="2">
    <source>
        <dbReference type="PROSITE" id="PS50110"/>
    </source>
</evidence>
<dbReference type="AlphaFoldDB" id="X1I9C6"/>
<dbReference type="PANTHER" id="PTHR44591:SF3">
    <property type="entry name" value="RESPONSE REGULATORY DOMAIN-CONTAINING PROTEIN"/>
    <property type="match status" value="1"/>
</dbReference>
<accession>X1I9C6</accession>
<name>X1I9C6_9ZZZZ</name>
<dbReference type="PROSITE" id="PS50110">
    <property type="entry name" value="RESPONSE_REGULATORY"/>
    <property type="match status" value="1"/>
</dbReference>
<organism evidence="3">
    <name type="scientific">marine sediment metagenome</name>
    <dbReference type="NCBI Taxonomy" id="412755"/>
    <lineage>
        <taxon>unclassified sequences</taxon>
        <taxon>metagenomes</taxon>
        <taxon>ecological metagenomes</taxon>
    </lineage>
</organism>
<gene>
    <name evidence="3" type="ORF">S03H2_46698</name>
</gene>
<dbReference type="Gene3D" id="3.40.50.2300">
    <property type="match status" value="1"/>
</dbReference>